<feature type="transmembrane region" description="Helical" evidence="1">
    <location>
        <begin position="62"/>
        <end position="86"/>
    </location>
</feature>
<accession>A0A1F5TFX0</accession>
<sequence>MANVTVAEATEILGKLPALPAAGAALEQKRKFRQLEREKTEAEILAKERLDIMAMRRMWSKWLLFVIISIVAFDFFVILAVGFEWMKFSEGYIVPFFVGESFLKTIGLALIVVGFLFNKDNILKK</sequence>
<evidence type="ECO:0000256" key="1">
    <source>
        <dbReference type="SAM" id="Phobius"/>
    </source>
</evidence>
<dbReference type="EMBL" id="MFGM01000014">
    <property type="protein sequence ID" value="OGF37815.1"/>
    <property type="molecule type" value="Genomic_DNA"/>
</dbReference>
<dbReference type="Proteomes" id="UP000178656">
    <property type="component" value="Unassembled WGS sequence"/>
</dbReference>
<evidence type="ECO:0000313" key="2">
    <source>
        <dbReference type="EMBL" id="OGF37815.1"/>
    </source>
</evidence>
<organism evidence="2 3">
    <name type="scientific">Candidatus Falkowbacteria bacterium RIFOXYC2_FULL_48_21</name>
    <dbReference type="NCBI Taxonomy" id="1798005"/>
    <lineage>
        <taxon>Bacteria</taxon>
        <taxon>Candidatus Falkowiibacteriota</taxon>
    </lineage>
</organism>
<keyword evidence="1" id="KW-0472">Membrane</keyword>
<dbReference type="AlphaFoldDB" id="A0A1F5TFX0"/>
<evidence type="ECO:0008006" key="4">
    <source>
        <dbReference type="Google" id="ProtNLM"/>
    </source>
</evidence>
<feature type="transmembrane region" description="Helical" evidence="1">
    <location>
        <begin position="92"/>
        <end position="117"/>
    </location>
</feature>
<protein>
    <recommendedName>
        <fullName evidence="4">Holin of 3TMs, for gene-transfer release</fullName>
    </recommendedName>
</protein>
<comment type="caution">
    <text evidence="2">The sequence shown here is derived from an EMBL/GenBank/DDBJ whole genome shotgun (WGS) entry which is preliminary data.</text>
</comment>
<keyword evidence="1" id="KW-1133">Transmembrane helix</keyword>
<proteinExistence type="predicted"/>
<name>A0A1F5TFX0_9BACT</name>
<evidence type="ECO:0000313" key="3">
    <source>
        <dbReference type="Proteomes" id="UP000178656"/>
    </source>
</evidence>
<keyword evidence="1" id="KW-0812">Transmembrane</keyword>
<gene>
    <name evidence="2" type="ORF">A2482_03790</name>
</gene>
<reference evidence="2 3" key="1">
    <citation type="journal article" date="2016" name="Nat. Commun.">
        <title>Thousands of microbial genomes shed light on interconnected biogeochemical processes in an aquifer system.</title>
        <authorList>
            <person name="Anantharaman K."/>
            <person name="Brown C.T."/>
            <person name="Hug L.A."/>
            <person name="Sharon I."/>
            <person name="Castelle C.J."/>
            <person name="Probst A.J."/>
            <person name="Thomas B.C."/>
            <person name="Singh A."/>
            <person name="Wilkins M.J."/>
            <person name="Karaoz U."/>
            <person name="Brodie E.L."/>
            <person name="Williams K.H."/>
            <person name="Hubbard S.S."/>
            <person name="Banfield J.F."/>
        </authorList>
    </citation>
    <scope>NUCLEOTIDE SEQUENCE [LARGE SCALE GENOMIC DNA]</scope>
</reference>